<evidence type="ECO:0000313" key="29">
    <source>
        <dbReference type="Proteomes" id="UP000027731"/>
    </source>
</evidence>
<dbReference type="EMBL" id="WJNA01000003">
    <property type="protein sequence ID" value="MRH08139.1"/>
    <property type="molecule type" value="Genomic_DNA"/>
</dbReference>
<dbReference type="PRINTS" id="PR00455">
    <property type="entry name" value="HTHTETR"/>
</dbReference>
<evidence type="ECO:0000313" key="6">
    <source>
        <dbReference type="EMBL" id="KEK15887.1"/>
    </source>
</evidence>
<dbReference type="EMBL" id="QAZN01000011">
    <property type="protein sequence ID" value="PTV03672.1"/>
    <property type="molecule type" value="Genomic_DNA"/>
</dbReference>
<dbReference type="Proteomes" id="UP000245735">
    <property type="component" value="Unassembled WGS sequence"/>
</dbReference>
<evidence type="ECO:0000256" key="4">
    <source>
        <dbReference type="PROSITE-ProRule" id="PRU00335"/>
    </source>
</evidence>
<reference evidence="21" key="13">
    <citation type="journal article" date="2018" name="Genome Announc.">
        <title>Fifty-Six Draft Genome Sequences of 10 Lactobacillus Species from 22 Commercial Dietary Supplements.</title>
        <authorList>
            <person name="Gangiredla J."/>
            <person name="Barnaba T.J."/>
            <person name="Mammel M.K."/>
            <person name="Lacher D.W."/>
            <person name="Elkins C.A."/>
            <person name="Lampel K.A."/>
            <person name="Whitehouse C.A."/>
            <person name="Tartera C."/>
        </authorList>
    </citation>
    <scope>NUCLEOTIDE SEQUENCE</scope>
    <source>
        <strain evidence="21">DS12_10</strain>
    </source>
</reference>
<dbReference type="EMBL" id="CP059275">
    <property type="protein sequence ID" value="QLQ62701.1"/>
    <property type="molecule type" value="Genomic_DNA"/>
</dbReference>
<dbReference type="Proteomes" id="UP000244083">
    <property type="component" value="Unassembled WGS sequence"/>
</dbReference>
<dbReference type="Proteomes" id="UP000452188">
    <property type="component" value="Unassembled WGS sequence"/>
</dbReference>
<dbReference type="Proteomes" id="UP001217945">
    <property type="component" value="Unassembled WGS sequence"/>
</dbReference>
<proteinExistence type="predicted"/>
<dbReference type="Proteomes" id="UP000189795">
    <property type="component" value="Unassembled WGS sequence"/>
</dbReference>
<evidence type="ECO:0000313" key="14">
    <source>
        <dbReference type="EMBL" id="OJI10926.1"/>
    </source>
</evidence>
<organism evidence="6 29">
    <name type="scientific">Limosilactobacillus reuteri</name>
    <name type="common">Lactobacillus reuteri</name>
    <dbReference type="NCBI Taxonomy" id="1598"/>
    <lineage>
        <taxon>Bacteria</taxon>
        <taxon>Bacillati</taxon>
        <taxon>Bacillota</taxon>
        <taxon>Bacilli</taxon>
        <taxon>Lactobacillales</taxon>
        <taxon>Lactobacillaceae</taxon>
        <taxon>Limosilactobacillus</taxon>
    </lineage>
</organism>
<accession>A0A073JQJ4</accession>
<reference evidence="27 42" key="14">
    <citation type="journal article" date="2018" name="J Appl Environ Microbiol">
        <title>The gut symbionts Lactobacillus reuteri R2lc and 2010 encode a polyketide synthase cluster that activates the mammalian aryl-hydrocarbon receptor.</title>
        <authorList>
            <person name="Ozcam M."/>
            <person name="Roos S."/>
            <person name="Van Pijkeren J.P."/>
        </authorList>
    </citation>
    <scope>NUCLEOTIDE SEQUENCE [LARGE SCALE GENOMIC DNA]</scope>
    <source>
        <strain evidence="27 42">R2lc</strain>
    </source>
</reference>
<dbReference type="EMBL" id="MKQH01000014">
    <property type="protein sequence ID" value="OJI10926.1"/>
    <property type="molecule type" value="Genomic_DNA"/>
</dbReference>
<evidence type="ECO:0000313" key="48">
    <source>
        <dbReference type="Proteomes" id="UP000510868"/>
    </source>
</evidence>
<evidence type="ECO:0000313" key="23">
    <source>
        <dbReference type="EMBL" id="PWT43487.1"/>
    </source>
</evidence>
<evidence type="ECO:0000313" key="17">
    <source>
        <dbReference type="EMBL" id="OTA86170.1"/>
    </source>
</evidence>
<dbReference type="Proteomes" id="UP000297521">
    <property type="component" value="Unassembled WGS sequence"/>
</dbReference>
<keyword evidence="2 4" id="KW-0238">DNA-binding</keyword>
<reference evidence="6 29" key="1">
    <citation type="submission" date="2014-06" db="EMBL/GenBank/DDBJ databases">
        <title>Genetic determinant of reutericyclin biosynthesis of Lactobacillus reuteri.</title>
        <authorList>
            <person name="Lin X."/>
            <person name="Duar R."/>
            <person name="Walter J."/>
            <person name="Gaenzle M."/>
        </authorList>
    </citation>
    <scope>NUCLEOTIDE SEQUENCE [LARGE SCALE GENOMIC DNA]</scope>
    <source>
        <strain evidence="6 29">LTH2584</strain>
    </source>
</reference>
<dbReference type="EMBL" id="QGHS01000036">
    <property type="protein sequence ID" value="PWT47705.1"/>
    <property type="molecule type" value="Genomic_DNA"/>
</dbReference>
<evidence type="ECO:0000313" key="33">
    <source>
        <dbReference type="Proteomes" id="UP000194219"/>
    </source>
</evidence>
<dbReference type="EMBL" id="WJMX01000009">
    <property type="protein sequence ID" value="MRH80488.1"/>
    <property type="molecule type" value="Genomic_DNA"/>
</dbReference>
<dbReference type="EMBL" id="MIMV01000180">
    <property type="protein sequence ID" value="OTA86170.1"/>
    <property type="molecule type" value="Genomic_DNA"/>
</dbReference>
<keyword evidence="3" id="KW-0804">Transcription</keyword>
<dbReference type="EMBL" id="NGPL01000040">
    <property type="protein sequence ID" value="OYS68572.1"/>
    <property type="molecule type" value="Genomic_DNA"/>
</dbReference>
<evidence type="ECO:0000313" key="16">
    <source>
        <dbReference type="EMBL" id="OTA82634.1"/>
    </source>
</evidence>
<evidence type="ECO:0000313" key="26">
    <source>
        <dbReference type="EMBL" id="QLQ62701.1"/>
    </source>
</evidence>
<evidence type="ECO:0000313" key="45">
    <source>
        <dbReference type="Proteomes" id="UP000452188"/>
    </source>
</evidence>
<dbReference type="Pfam" id="PF00440">
    <property type="entry name" value="TetR_N"/>
    <property type="match status" value="1"/>
</dbReference>
<evidence type="ECO:0000256" key="2">
    <source>
        <dbReference type="ARBA" id="ARBA00023125"/>
    </source>
</evidence>
<reference evidence="24" key="16">
    <citation type="submission" date="2018-05" db="EMBL/GenBank/DDBJ databases">
        <authorList>
            <person name="Lanie J.A."/>
            <person name="Ng W.-L."/>
            <person name="Kazmierczak K.M."/>
            <person name="Andrzejewski T.M."/>
            <person name="Davidsen T.M."/>
            <person name="Wayne K.J."/>
            <person name="Tettelin H."/>
            <person name="Glass J.I."/>
            <person name="Rusch D."/>
            <person name="Podicherti R."/>
            <person name="Tsui H.-C.T."/>
            <person name="Winkler M.E."/>
        </authorList>
    </citation>
    <scope>NUCLEOTIDE SEQUENCE</scope>
    <source>
        <strain evidence="24">LR12</strain>
    </source>
</reference>
<sequence>MKRAEQLEKTRQAILKTATKLFLQKGFGETSTRDIAKQIGITQPALYHHFSDKEVLYLDVMTNLCGKVRQDINKVMRKHDLSPNEQLWQITKALKKHHPLSIYDQYNQAMRLLSKSAQQKLNMIFTMDYLEPIAAFFRQPDVGLRPDILPKEAAELFIAGLTPIFGTSQLIGGHSITPEQRDQLILDCIINGLSNWGGKN</sequence>
<dbReference type="EMBL" id="MWVS01000087">
    <property type="protein sequence ID" value="OPG87982.1"/>
    <property type="molecule type" value="Genomic_DNA"/>
</dbReference>
<dbReference type="GeneID" id="77191488"/>
<dbReference type="FunFam" id="1.10.10.60:FF:000141">
    <property type="entry name" value="TetR family transcriptional regulator"/>
    <property type="match status" value="1"/>
</dbReference>
<evidence type="ECO:0000313" key="40">
    <source>
        <dbReference type="Proteomes" id="UP000245866"/>
    </source>
</evidence>
<dbReference type="AlphaFoldDB" id="A0A073JQJ4"/>
<reference evidence="25 43" key="20">
    <citation type="submission" date="2019-07" db="EMBL/GenBank/DDBJ databases">
        <title>Gastrointestinal microbiota of Peromyscus leucopus, the white-footed mouse.</title>
        <authorList>
            <person name="Milovic A."/>
            <person name="Bassam K."/>
            <person name="Barbour A.G."/>
        </authorList>
    </citation>
    <scope>NUCLEOTIDE SEQUENCE [LARGE SCALE GENOMIC DNA]</scope>
    <source>
        <strain evidence="25 43">LL7</strain>
    </source>
</reference>
<dbReference type="GO" id="GO:0045892">
    <property type="term" value="P:negative regulation of DNA-templated transcription"/>
    <property type="evidence" value="ECO:0007669"/>
    <property type="project" value="UniProtKB-ARBA"/>
</dbReference>
<dbReference type="PATRIC" id="fig|1598.90.peg.607"/>
<evidence type="ECO:0000313" key="37">
    <source>
        <dbReference type="Proteomes" id="UP000216122"/>
    </source>
</evidence>
<evidence type="ECO:0000313" key="34">
    <source>
        <dbReference type="Proteomes" id="UP000194286"/>
    </source>
</evidence>
<evidence type="ECO:0000313" key="25">
    <source>
        <dbReference type="EMBL" id="QDR71996.1"/>
    </source>
</evidence>
<evidence type="ECO:0000313" key="9">
    <source>
        <dbReference type="EMBL" id="MRG69520.1"/>
    </source>
</evidence>
<evidence type="ECO:0000256" key="1">
    <source>
        <dbReference type="ARBA" id="ARBA00023015"/>
    </source>
</evidence>
<dbReference type="EMBL" id="QGHV01000041">
    <property type="protein sequence ID" value="PWT37064.1"/>
    <property type="molecule type" value="Genomic_DNA"/>
</dbReference>
<reference evidence="15 32" key="6">
    <citation type="submission" date="2017-03" db="EMBL/GenBank/DDBJ databases">
        <title>Antibiotic resistance of probiotic microorganisms.</title>
        <authorList>
            <person name="Sanudo A.I."/>
            <person name="Olivares M."/>
            <person name="Banuelos O."/>
        </authorList>
    </citation>
    <scope>NUCLEOTIDE SEQUENCE [LARGE SCALE GENOMIC DNA]</scope>
    <source>
        <strain evidence="15 32">CECT8605</strain>
    </source>
</reference>
<evidence type="ECO:0000313" key="24">
    <source>
        <dbReference type="EMBL" id="PWT47705.1"/>
    </source>
</evidence>
<evidence type="ECO:0000313" key="10">
    <source>
        <dbReference type="EMBL" id="MRG74231.1"/>
    </source>
</evidence>
<reference evidence="8" key="24">
    <citation type="submission" date="2022-08" db="EMBL/GenBank/DDBJ databases">
        <authorList>
            <person name="Huang K."/>
        </authorList>
    </citation>
    <scope>NUCLEOTIDE SEQUENCE</scope>
    <source>
        <strain evidence="8">RGW1</strain>
    </source>
</reference>
<dbReference type="Proteomes" id="UP000470878">
    <property type="component" value="Unassembled WGS sequence"/>
</dbReference>
<evidence type="ECO:0000313" key="28">
    <source>
        <dbReference type="EMBL" id="TGB09978.1"/>
    </source>
</evidence>
<dbReference type="OMA" id="LWQQTYL"/>
<dbReference type="EMBL" id="CP041676">
    <property type="protein sequence ID" value="QDR71996.1"/>
    <property type="molecule type" value="Genomic_DNA"/>
</dbReference>
<dbReference type="Proteomes" id="UP000472879">
    <property type="component" value="Unassembled WGS sequence"/>
</dbReference>
<dbReference type="Proteomes" id="UP000215747">
    <property type="component" value="Unassembled WGS sequence"/>
</dbReference>
<reference evidence="28" key="19">
    <citation type="submission" date="2019-04" db="EMBL/GenBank/DDBJ databases">
        <authorList>
            <person name="Bisanz J.E."/>
            <person name="Chagwedera N.D."/>
            <person name="Chawla A."/>
            <person name="Turnbaugh P.J."/>
        </authorList>
    </citation>
    <scope>NUCLEOTIDE SEQUENCE</scope>
    <source>
        <strain evidence="28">I8-5</strain>
    </source>
</reference>
<dbReference type="Proteomes" id="UP000316394">
    <property type="component" value="Chromosome"/>
</dbReference>
<dbReference type="GO" id="GO:0000976">
    <property type="term" value="F:transcription cis-regulatory region binding"/>
    <property type="evidence" value="ECO:0007669"/>
    <property type="project" value="TreeGrafter"/>
</dbReference>
<gene>
    <name evidence="15" type="ORF">B5D07_07765</name>
    <name evidence="18" type="ORF">B5G22_03290</name>
    <name evidence="13" type="ORF">BFD03_07395</name>
    <name evidence="16" type="ORF">BHL82_01580</name>
    <name evidence="17" type="ORF">BHL83_00410</name>
    <name evidence="14" type="ORF">BJI45_10225</name>
    <name evidence="27" type="ORF">C5O77_03600</name>
    <name evidence="19" type="ORF">CBF96_06715</name>
    <name evidence="20" type="ORF">CBG21_10210</name>
    <name evidence="21" type="ORF">DB325_06555</name>
    <name evidence="23" type="ORF">DKZ22_00005</name>
    <name evidence="24" type="ORF">DKZ23_04185</name>
    <name evidence="22" type="ORF">DKZ35_07060</name>
    <name evidence="28" type="ORF">E5F87_09210</name>
    <name evidence="25" type="ORF">FOD75_02205</name>
    <name evidence="12" type="ORF">GIX77_06920</name>
    <name evidence="10" type="ORF">GIX79_00325</name>
    <name evidence="11" type="ORF">GIX81_01445</name>
    <name evidence="9" type="ORF">GIX83_06725</name>
    <name evidence="26" type="ORF">HHK02_05240</name>
    <name evidence="6" type="ORF">LR3_03255</name>
    <name evidence="8" type="ORF">NX099_08980</name>
    <name evidence="7" type="ORF">PSQ53_02575</name>
</gene>
<evidence type="ECO:0000313" key="18">
    <source>
        <dbReference type="EMBL" id="OUN49171.1"/>
    </source>
</evidence>
<name>A0A073JQJ4_LIMRT</name>
<evidence type="ECO:0000313" key="22">
    <source>
        <dbReference type="EMBL" id="PWT37064.1"/>
    </source>
</evidence>
<dbReference type="EMBL" id="NFHN01000009">
    <property type="protein sequence ID" value="OUN49171.1"/>
    <property type="molecule type" value="Genomic_DNA"/>
</dbReference>
<dbReference type="Proteomes" id="UP000195868">
    <property type="component" value="Unassembled WGS sequence"/>
</dbReference>
<dbReference type="Proteomes" id="UP000510868">
    <property type="component" value="Chromosome"/>
</dbReference>
<evidence type="ECO:0000313" key="43">
    <source>
        <dbReference type="Proteomes" id="UP000316394"/>
    </source>
</evidence>
<dbReference type="Proteomes" id="UP000430985">
    <property type="component" value="Unassembled WGS sequence"/>
</dbReference>
<dbReference type="Proteomes" id="UP000245980">
    <property type="component" value="Unassembled WGS sequence"/>
</dbReference>
<evidence type="ECO:0000313" key="47">
    <source>
        <dbReference type="Proteomes" id="UP000472879"/>
    </source>
</evidence>
<dbReference type="PANTHER" id="PTHR30055:SF226">
    <property type="entry name" value="HTH-TYPE TRANSCRIPTIONAL REGULATOR PKSA"/>
    <property type="match status" value="1"/>
</dbReference>
<evidence type="ECO:0000313" key="13">
    <source>
        <dbReference type="EMBL" id="OCX47221.1"/>
    </source>
</evidence>
<dbReference type="InterPro" id="IPR023772">
    <property type="entry name" value="DNA-bd_HTH_TetR-type_CS"/>
</dbReference>
<reference evidence="26 48" key="22">
    <citation type="submission" date="2020-07" db="EMBL/GenBank/DDBJ databases">
        <title>Genome sequence of Lactobacillus reuteri CNEI-KCA3 isolated from the faeces of a reared-broiler chicken, South-East Nigeria, reveals presence of CRISPR arrays.</title>
        <authorList>
            <person name="Anukam K.C."/>
            <person name="Ibezim C.N."/>
            <person name="BeecK W.V."/>
            <person name="Allonsius C."/>
            <person name="Broek M.D."/>
            <person name="Tuyaerts I."/>
            <person name="Attama A."/>
            <person name="Esimone C.O."/>
            <person name="Lebeer S."/>
        </authorList>
    </citation>
    <scope>NUCLEOTIDE SEQUENCE [LARGE SCALE GENOMIC DNA]</scope>
    <source>
        <strain evidence="26 48">CNEI-KCA3</strain>
    </source>
</reference>
<evidence type="ECO:0000313" key="19">
    <source>
        <dbReference type="EMBL" id="OYS68572.1"/>
    </source>
</evidence>
<dbReference type="EMBL" id="JOSX01000011">
    <property type="protein sequence ID" value="KEK15887.1"/>
    <property type="molecule type" value="Genomic_DNA"/>
</dbReference>
<dbReference type="OrthoDB" id="9814200at2"/>
<evidence type="ECO:0000313" key="38">
    <source>
        <dbReference type="Proteomes" id="UP000244083"/>
    </source>
</evidence>
<evidence type="ECO:0000313" key="20">
    <source>
        <dbReference type="EMBL" id="OYT00701.1"/>
    </source>
</evidence>
<reference evidence="13 30" key="2">
    <citation type="submission" date="2016-08" db="EMBL/GenBank/DDBJ databases">
        <title>Probiotic bacterium isolated from chicken gut.</title>
        <authorList>
            <person name="Levy J.L."/>
            <person name="Hassan H.M."/>
            <person name="Mendoza M.A."/>
        </authorList>
    </citation>
    <scope>NUCLEOTIDE SEQUENCE [LARGE SCALE GENOMIC DNA]</scope>
    <source>
        <strain evidence="13 30">P43</strain>
    </source>
</reference>
<dbReference type="Proteomes" id="UP000245866">
    <property type="component" value="Unassembled WGS sequence"/>
</dbReference>
<evidence type="ECO:0000313" key="11">
    <source>
        <dbReference type="EMBL" id="MRH08139.1"/>
    </source>
</evidence>
<dbReference type="EMBL" id="JAQTKT010000001">
    <property type="protein sequence ID" value="MDD1381856.1"/>
    <property type="molecule type" value="Genomic_DNA"/>
</dbReference>
<evidence type="ECO:0000313" key="36">
    <source>
        <dbReference type="Proteomes" id="UP000215747"/>
    </source>
</evidence>
<dbReference type="RefSeq" id="WP_003664584.1">
    <property type="nucleotide sequence ID" value="NZ_CABFNG010000007.1"/>
</dbReference>
<dbReference type="EMBL" id="MIMU01000117">
    <property type="protein sequence ID" value="OTA82634.1"/>
    <property type="molecule type" value="Genomic_DNA"/>
</dbReference>
<dbReference type="EMBL" id="PTLS01000022">
    <property type="protein sequence ID" value="RMX25762.1"/>
    <property type="molecule type" value="Genomic_DNA"/>
</dbReference>
<feature type="DNA-binding region" description="H-T-H motif" evidence="4">
    <location>
        <begin position="31"/>
        <end position="50"/>
    </location>
</feature>
<dbReference type="InterPro" id="IPR009057">
    <property type="entry name" value="Homeodomain-like_sf"/>
</dbReference>
<dbReference type="Gene3D" id="1.10.357.10">
    <property type="entry name" value="Tetracycline Repressor, domain 2"/>
    <property type="match status" value="1"/>
</dbReference>
<dbReference type="Proteomes" id="UP000184174">
    <property type="component" value="Unassembled WGS sequence"/>
</dbReference>
<evidence type="ECO:0000313" key="49">
    <source>
        <dbReference type="Proteomes" id="UP001286376"/>
    </source>
</evidence>
<dbReference type="EMBL" id="WJMV01000001">
    <property type="protein sequence ID" value="MRG74231.1"/>
    <property type="molecule type" value="Genomic_DNA"/>
</dbReference>
<evidence type="ECO:0000313" key="44">
    <source>
        <dbReference type="Proteomes" id="UP000430985"/>
    </source>
</evidence>
<evidence type="ECO:0000313" key="46">
    <source>
        <dbReference type="Proteomes" id="UP000470878"/>
    </source>
</evidence>
<dbReference type="EMBL" id="SRKR01000018">
    <property type="protein sequence ID" value="TGB09978.1"/>
    <property type="molecule type" value="Genomic_DNA"/>
</dbReference>
<dbReference type="Proteomes" id="UP000027731">
    <property type="component" value="Unassembled WGS sequence"/>
</dbReference>
<dbReference type="EMBL" id="QGHT01000001">
    <property type="protein sequence ID" value="PWT43487.1"/>
    <property type="molecule type" value="Genomic_DNA"/>
</dbReference>
<reference evidence="39 40" key="12">
    <citation type="journal article" date="2018" name="Front. Microbiol.">
        <title>Comparative Genomics of the Herbivore Gut Symbiont Lactobacillus reuteri Reveals Genetic Diversity and Lifestyle Adaptation.</title>
        <authorList>
            <person name="Zhao J."/>
        </authorList>
    </citation>
    <scope>NUCLEOTIDE SEQUENCE [LARGE SCALE GENOMIC DNA]</scope>
    <source>
        <strain evidence="23 41">LR10</strain>
        <strain evidence="24 40">LR12</strain>
        <strain evidence="39">LR9</strain>
    </source>
</reference>
<reference evidence="38" key="15">
    <citation type="submission" date="2018-04" db="EMBL/GenBank/DDBJ databases">
        <title>Draft Genome Sequences of 10 Lactobacillus Species from 22 Commercial Probiotic Products.</title>
        <authorList>
            <person name="Gangiredla J."/>
            <person name="Barnaba T.J."/>
            <person name="Mammel M.K."/>
            <person name="Lacher D.W."/>
            <person name="Elkins C.A."/>
            <person name="Lampel K.A."/>
            <person name="Whitehouse C.A."/>
            <person name="Tartera C."/>
        </authorList>
    </citation>
    <scope>NUCLEOTIDE SEQUENCE [LARGE SCALE GENOMIC DNA]</scope>
    <source>
        <strain evidence="38">DS12_10</strain>
    </source>
</reference>
<dbReference type="Proteomes" id="UP000095141">
    <property type="component" value="Unassembled WGS sequence"/>
</dbReference>
<reference evidence="7" key="25">
    <citation type="submission" date="2023-02" db="EMBL/GenBank/DDBJ databases">
        <title>Complete genome sequence of Limosilactobacillus reuteri SRCM217616 isolated from Bos taurus feces.</title>
        <authorList>
            <person name="Yang H.-G."/>
            <person name="Kim J.-W."/>
            <person name="Ha G.-S."/>
            <person name="Yang H.-J."/>
            <person name="Jeong D.-Y."/>
        </authorList>
    </citation>
    <scope>NUCLEOTIDE SEQUENCE</scope>
    <source>
        <strain evidence="7">SRCM217616</strain>
    </source>
</reference>
<keyword evidence="1" id="KW-0805">Transcription regulation</keyword>
<reference evidence="16 34" key="3">
    <citation type="submission" date="2016-09" db="EMBL/GenBank/DDBJ databases">
        <title>Lactobacillus reuteri KLR3005, genome sequencing and assembly.</title>
        <authorList>
            <person name="Lee J.-Y."/>
            <person name="Kim E.B."/>
            <person name="Choi Y.-J."/>
        </authorList>
    </citation>
    <scope>NUCLEOTIDE SEQUENCE [LARGE SCALE GENOMIC DNA]</scope>
    <source>
        <strain evidence="16 34">KLR3005</strain>
    </source>
</reference>
<dbReference type="Proteomes" id="UP000216122">
    <property type="component" value="Unassembled WGS sequence"/>
</dbReference>
<dbReference type="PANTHER" id="PTHR30055">
    <property type="entry name" value="HTH-TYPE TRANSCRIPTIONAL REGULATOR RUTR"/>
    <property type="match status" value="1"/>
</dbReference>
<protein>
    <submittedName>
        <fullName evidence="6">TetR family transcriptional regulator</fullName>
    </submittedName>
    <submittedName>
        <fullName evidence="7">TetR/AcrR family transcriptional regulator</fullName>
    </submittedName>
</protein>
<reference evidence="18" key="11">
    <citation type="journal article" date="2018" name="BMC Genomics">
        <title>Whole genome sequencing and function prediction of 133 gut anaerobes isolated from chicken caecum in pure cultures.</title>
        <authorList>
            <person name="Medvecky M."/>
            <person name="Cejkova D."/>
            <person name="Polansky O."/>
            <person name="Karasova D."/>
            <person name="Kubasova T."/>
            <person name="Cizek A."/>
            <person name="Rychlik I."/>
        </authorList>
    </citation>
    <scope>NUCLEOTIDE SEQUENCE</scope>
    <source>
        <strain evidence="18">An71</strain>
    </source>
</reference>
<reference evidence="36 37" key="10">
    <citation type="submission" date="2017-09" db="EMBL/GenBank/DDBJ databases">
        <title>Tripartite evolution among Lactobacillus johnsonii, Lactobacillus taiwanensis, Lactobacillus reuteri and their rodent host.</title>
        <authorList>
            <person name="Wang T."/>
            <person name="Knowles S."/>
            <person name="Cheng C."/>
        </authorList>
    </citation>
    <scope>NUCLEOTIDE SEQUENCE [LARGE SCALE GENOMIC DNA]</scope>
    <source>
        <strain evidence="20 37">103v</strain>
        <strain evidence="19 36">114h</strain>
    </source>
</reference>
<reference evidence="19" key="9">
    <citation type="submission" date="2017-05" db="EMBL/GenBank/DDBJ databases">
        <authorList>
            <person name="Song R."/>
            <person name="Chenine A.L."/>
            <person name="Ruprecht R.M."/>
        </authorList>
    </citation>
    <scope>NUCLEOTIDE SEQUENCE [LARGE SCALE GENOMIC DNA]</scope>
    <source>
        <strain evidence="20">103v</strain>
        <strain evidence="19">114h</strain>
    </source>
</reference>
<evidence type="ECO:0000313" key="8">
    <source>
        <dbReference type="EMBL" id="MDV8947524.1"/>
    </source>
</evidence>
<dbReference type="Proteomes" id="UP000276940">
    <property type="component" value="Unassembled WGS sequence"/>
</dbReference>
<evidence type="ECO:0000313" key="27">
    <source>
        <dbReference type="EMBL" id="RMX25762.1"/>
    </source>
</evidence>
<reference evidence="17 33" key="4">
    <citation type="submission" date="2016-09" db="EMBL/GenBank/DDBJ databases">
        <title>Lactobacillus reuteri KLR3006, genome sequencing and assembly.</title>
        <authorList>
            <person name="Lee J.-Y."/>
            <person name="Kim E.B."/>
            <person name="Choi Y.-J."/>
        </authorList>
    </citation>
    <scope>NUCLEOTIDE SEQUENCE [LARGE SCALE GENOMIC DNA]</scope>
    <source>
        <strain evidence="17 33">KLR3006</strain>
    </source>
</reference>
<reference evidence="22" key="17">
    <citation type="submission" date="2018-05" db="EMBL/GenBank/DDBJ databases">
        <authorList>
            <person name="Peng X.Y."/>
            <person name="Xu Y.F."/>
            <person name="Luo D."/>
            <person name="Yu J."/>
            <person name="Gu J.Y."/>
        </authorList>
    </citation>
    <scope>NUCLEOTIDE SEQUENCE</scope>
    <source>
        <strain evidence="23">LR10</strain>
        <strain evidence="22">LR9</strain>
    </source>
</reference>
<reference evidence="28" key="18">
    <citation type="journal article" date="2019" name="Cell Metab.">
        <title>Nutrient sensing in CD11c cells alters the gut microbiome to regulate food intake and body mass.</title>
        <authorList>
            <person name="Chagwedera N.D."/>
            <person name="Ang Q.Y."/>
            <person name="Bisanz J.E."/>
            <person name="Leong Y.A."/>
            <person name="Ganeshan K."/>
            <person name="Cai J."/>
            <person name="Patterson A.D."/>
            <person name="Turnbaugh P.J."/>
            <person name="Chawla A."/>
        </authorList>
    </citation>
    <scope>NUCLEOTIDE SEQUENCE</scope>
    <source>
        <strain evidence="28">I8-5</strain>
    </source>
</reference>
<dbReference type="EMBL" id="WJNE01000019">
    <property type="protein sequence ID" value="MRG69520.1"/>
    <property type="molecule type" value="Genomic_DNA"/>
</dbReference>
<evidence type="ECO:0000313" key="41">
    <source>
        <dbReference type="Proteomes" id="UP000245980"/>
    </source>
</evidence>
<evidence type="ECO:0000313" key="30">
    <source>
        <dbReference type="Proteomes" id="UP000095141"/>
    </source>
</evidence>
<dbReference type="PROSITE" id="PS50977">
    <property type="entry name" value="HTH_TETR_2"/>
    <property type="match status" value="1"/>
</dbReference>
<evidence type="ECO:0000313" key="35">
    <source>
        <dbReference type="Proteomes" id="UP000195868"/>
    </source>
</evidence>
<evidence type="ECO:0000256" key="3">
    <source>
        <dbReference type="ARBA" id="ARBA00023163"/>
    </source>
</evidence>
<evidence type="ECO:0000313" key="39">
    <source>
        <dbReference type="Proteomes" id="UP000245735"/>
    </source>
</evidence>
<dbReference type="Proteomes" id="UP000194219">
    <property type="component" value="Unassembled WGS sequence"/>
</dbReference>
<evidence type="ECO:0000313" key="31">
    <source>
        <dbReference type="Proteomes" id="UP000184174"/>
    </source>
</evidence>
<evidence type="ECO:0000313" key="21">
    <source>
        <dbReference type="EMBL" id="PTV03672.1"/>
    </source>
</evidence>
<evidence type="ECO:0000313" key="15">
    <source>
        <dbReference type="EMBL" id="OPG87982.1"/>
    </source>
</evidence>
<feature type="domain" description="HTH tetR-type" evidence="5">
    <location>
        <begin position="8"/>
        <end position="68"/>
    </location>
</feature>
<dbReference type="InterPro" id="IPR050109">
    <property type="entry name" value="HTH-type_TetR-like_transc_reg"/>
</dbReference>
<evidence type="ECO:0000313" key="32">
    <source>
        <dbReference type="Proteomes" id="UP000189795"/>
    </source>
</evidence>
<reference evidence="14 31" key="5">
    <citation type="submission" date="2016-10" db="EMBL/GenBank/DDBJ databases">
        <title>Genome sequence of Lactobacillus reuteri 121, a source of glucan and fructan exopolysaccharides.</title>
        <authorList>
            <person name="Gangoiti J."/>
            <person name="Lammerts Van Bueren A."/>
            <person name="Dijkhuizen L."/>
        </authorList>
    </citation>
    <scope>NUCLEOTIDE SEQUENCE [LARGE SCALE GENOMIC DNA]</scope>
    <source>
        <strain evidence="14 31">121</strain>
    </source>
</reference>
<dbReference type="EMBL" id="MCNS01000012">
    <property type="protein sequence ID" value="OCX47221.1"/>
    <property type="molecule type" value="Genomic_DNA"/>
</dbReference>
<reference evidence="8 49" key="23">
    <citation type="journal article" date="2022" name="Front. Cell. Infect. Microbiol.">
        <title>The probiotic and immunomodulation effects of Limosilactobacillus reuteri RGW1 isolated from calf feces.</title>
        <authorList>
            <person name="Huang K."/>
            <person name="Shi W."/>
            <person name="Yang B."/>
            <person name="Wang J."/>
        </authorList>
    </citation>
    <scope>NUCLEOTIDE SEQUENCE [LARGE SCALE GENOMIC DNA]</scope>
    <source>
        <strain evidence="8 49">RGW1</strain>
    </source>
</reference>
<reference evidence="44 45" key="21">
    <citation type="submission" date="2019-11" db="EMBL/GenBank/DDBJ databases">
        <title>Draft genome sequence of 12 host-associated Lactobacillus reuteri rodent strains.</title>
        <authorList>
            <person name="Zhang S."/>
            <person name="Ozcam M."/>
            <person name="Van Pijkeren J.P."/>
        </authorList>
    </citation>
    <scope>NUCLEOTIDE SEQUENCE [LARGE SCALE GENOMIC DNA]</scope>
    <source>
        <strain evidence="10 45">6799jm-1</strain>
        <strain evidence="12 46">CR</strain>
        <strain evidence="11 47">Lr4020</strain>
        <strain evidence="9 44">Rat19</strain>
    </source>
</reference>
<dbReference type="GO" id="GO:0003700">
    <property type="term" value="F:DNA-binding transcription factor activity"/>
    <property type="evidence" value="ECO:0007669"/>
    <property type="project" value="TreeGrafter"/>
</dbReference>
<dbReference type="EMBL" id="JAOTNP010000062">
    <property type="protein sequence ID" value="MDV8947524.1"/>
    <property type="molecule type" value="Genomic_DNA"/>
</dbReference>
<dbReference type="Proteomes" id="UP000194286">
    <property type="component" value="Unassembled WGS sequence"/>
</dbReference>
<reference evidence="36 37" key="8">
    <citation type="submission" date="2017-05" db="EMBL/GenBank/DDBJ databases">
        <authorList>
            <person name="Lin X.B."/>
            <person name="Stothard P."/>
            <person name="Tasseva G."/>
            <person name="Walter J."/>
        </authorList>
    </citation>
    <scope>NUCLEOTIDE SEQUENCE [LARGE SCALE GENOMIC DNA]</scope>
    <source>
        <strain evidence="37">103v</strain>
        <strain evidence="36">114h</strain>
    </source>
</reference>
<evidence type="ECO:0000313" key="12">
    <source>
        <dbReference type="EMBL" id="MRH80488.1"/>
    </source>
</evidence>
<dbReference type="SUPFAM" id="SSF46689">
    <property type="entry name" value="Homeodomain-like"/>
    <property type="match status" value="1"/>
</dbReference>
<reference evidence="35" key="7">
    <citation type="submission" date="2017-04" db="EMBL/GenBank/DDBJ databases">
        <title>Function of individual gut microbiota members based on whole genome sequencing of pure cultures obtained from chicken caecum.</title>
        <authorList>
            <person name="Medvecky M."/>
            <person name="Cejkova D."/>
            <person name="Polansky O."/>
            <person name="Karasova D."/>
            <person name="Kubasova T."/>
            <person name="Cizek A."/>
            <person name="Rychlik I."/>
        </authorList>
    </citation>
    <scope>NUCLEOTIDE SEQUENCE [LARGE SCALE GENOMIC DNA]</scope>
    <source>
        <strain evidence="35">An71</strain>
    </source>
</reference>
<evidence type="ECO:0000313" key="42">
    <source>
        <dbReference type="Proteomes" id="UP000276940"/>
    </source>
</evidence>
<dbReference type="InterPro" id="IPR001647">
    <property type="entry name" value="HTH_TetR"/>
</dbReference>
<dbReference type="Proteomes" id="UP001286376">
    <property type="component" value="Unassembled WGS sequence"/>
</dbReference>
<dbReference type="EMBL" id="NGQC01000088">
    <property type="protein sequence ID" value="OYT00701.1"/>
    <property type="molecule type" value="Genomic_DNA"/>
</dbReference>
<dbReference type="PROSITE" id="PS01081">
    <property type="entry name" value="HTH_TETR_1"/>
    <property type="match status" value="1"/>
</dbReference>
<evidence type="ECO:0000313" key="7">
    <source>
        <dbReference type="EMBL" id="MDD1381856.1"/>
    </source>
</evidence>
<evidence type="ECO:0000259" key="5">
    <source>
        <dbReference type="PROSITE" id="PS50977"/>
    </source>
</evidence>